<dbReference type="InterPro" id="IPR011051">
    <property type="entry name" value="RmlC_Cupin_sf"/>
</dbReference>
<evidence type="ECO:0000313" key="2">
    <source>
        <dbReference type="EMBL" id="GAA5086404.1"/>
    </source>
</evidence>
<dbReference type="SUPFAM" id="SSF51182">
    <property type="entry name" value="RmlC-like cupins"/>
    <property type="match status" value="1"/>
</dbReference>
<dbReference type="EMBL" id="BAABHX010000001">
    <property type="protein sequence ID" value="GAA5086404.1"/>
    <property type="molecule type" value="Genomic_DNA"/>
</dbReference>
<comment type="caution">
    <text evidence="2">The sequence shown here is derived from an EMBL/GenBank/DDBJ whole genome shotgun (WGS) entry which is preliminary data.</text>
</comment>
<reference evidence="3" key="1">
    <citation type="journal article" date="2019" name="Int. J. Syst. Evol. Microbiol.">
        <title>The Global Catalogue of Microorganisms (GCM) 10K type strain sequencing project: providing services to taxonomists for standard genome sequencing and annotation.</title>
        <authorList>
            <consortium name="The Broad Institute Genomics Platform"/>
            <consortium name="The Broad Institute Genome Sequencing Center for Infectious Disease"/>
            <person name="Wu L."/>
            <person name="Ma J."/>
        </authorList>
    </citation>
    <scope>NUCLEOTIDE SEQUENCE [LARGE SCALE GENOMIC DNA]</scope>
    <source>
        <strain evidence="3">JCM 18019</strain>
    </source>
</reference>
<evidence type="ECO:0000259" key="1">
    <source>
        <dbReference type="Pfam" id="PF05523"/>
    </source>
</evidence>
<sequence>MDLPEIIEGRKHSDERGKLSFNNNFNASAIKRIYTIENNEIDFVRGWTGHKIEQRWFSAVQGSFIIRLIKINDWENPLNIFEILEFKLVSDKLDILHMPKGYVSAIQAKEENSKLLVMVDHALGEINDEYRFPQDYFKKI</sequence>
<proteinExistence type="predicted"/>
<dbReference type="Proteomes" id="UP001500353">
    <property type="component" value="Unassembled WGS sequence"/>
</dbReference>
<protein>
    <submittedName>
        <fullName evidence="2">WxcM-like domain-containing protein</fullName>
    </submittedName>
</protein>
<keyword evidence="3" id="KW-1185">Reference proteome</keyword>
<gene>
    <name evidence="2" type="ORF">GCM10023210_08200</name>
</gene>
<feature type="domain" description="Sugar 3,4-ketoisomerase QdtA cupin" evidence="1">
    <location>
        <begin position="5"/>
        <end position="131"/>
    </location>
</feature>
<dbReference type="Gene3D" id="2.60.120.10">
    <property type="entry name" value="Jelly Rolls"/>
    <property type="match status" value="1"/>
</dbReference>
<evidence type="ECO:0000313" key="3">
    <source>
        <dbReference type="Proteomes" id="UP001500353"/>
    </source>
</evidence>
<accession>A0ABP9LZE9</accession>
<dbReference type="RefSeq" id="WP_345200489.1">
    <property type="nucleotide sequence ID" value="NZ_BAABHX010000001.1"/>
</dbReference>
<organism evidence="2 3">
    <name type="scientific">Chryseobacterium ginsengisoli</name>
    <dbReference type="NCBI Taxonomy" id="363853"/>
    <lineage>
        <taxon>Bacteria</taxon>
        <taxon>Pseudomonadati</taxon>
        <taxon>Bacteroidota</taxon>
        <taxon>Flavobacteriia</taxon>
        <taxon>Flavobacteriales</taxon>
        <taxon>Weeksellaceae</taxon>
        <taxon>Chryseobacterium group</taxon>
        <taxon>Chryseobacterium</taxon>
    </lineage>
</organism>
<dbReference type="Pfam" id="PF05523">
    <property type="entry name" value="FdtA"/>
    <property type="match status" value="1"/>
</dbReference>
<dbReference type="InterPro" id="IPR008894">
    <property type="entry name" value="QdtA_cupin_dom"/>
</dbReference>
<dbReference type="InterPro" id="IPR014710">
    <property type="entry name" value="RmlC-like_jellyroll"/>
</dbReference>
<name>A0ABP9LZE9_9FLAO</name>